<dbReference type="HOGENOM" id="CLU_2046652_0_0_9"/>
<accession>K1LZY0</accession>
<dbReference type="EMBL" id="AGZG01000114">
    <property type="protein sequence ID" value="EKB62340.1"/>
    <property type="molecule type" value="Genomic_DNA"/>
</dbReference>
<proteinExistence type="predicted"/>
<dbReference type="AlphaFoldDB" id="K1LZY0"/>
<reference evidence="1 2" key="1">
    <citation type="submission" date="2012-07" db="EMBL/GenBank/DDBJ databases">
        <title>The Genome Sequence of Lactobacillus crispatus FB077-07.</title>
        <authorList>
            <consortium name="The Broad Institute Genome Sequencing Platform"/>
            <person name="Earl A."/>
            <person name="Ward D."/>
            <person name="Feldgarden M."/>
            <person name="Gevers D."/>
            <person name="Saerens B."/>
            <person name="Vaneechoutte M."/>
            <person name="Walker B."/>
            <person name="Young S.K."/>
            <person name="Zeng Q."/>
            <person name="Gargeya S."/>
            <person name="Fitzgerald M."/>
            <person name="Haas B."/>
            <person name="Abouelleil A."/>
            <person name="Alvarado L."/>
            <person name="Arachchi H.M."/>
            <person name="Berlin A.M."/>
            <person name="Chapman S.B."/>
            <person name="Goldberg J."/>
            <person name="Griggs A."/>
            <person name="Gujja S."/>
            <person name="Hansen M."/>
            <person name="Howarth C."/>
            <person name="Imamovic A."/>
            <person name="Larimer J."/>
            <person name="McCowen C."/>
            <person name="Montmayeur A."/>
            <person name="Murphy C."/>
            <person name="Neiman D."/>
            <person name="Pearson M."/>
            <person name="Priest M."/>
            <person name="Roberts A."/>
            <person name="Saif S."/>
            <person name="Shea T."/>
            <person name="Sisk P."/>
            <person name="Sykes S."/>
            <person name="Wortman J."/>
            <person name="Nusbaum C."/>
            <person name="Birren B."/>
        </authorList>
    </citation>
    <scope>NUCLEOTIDE SEQUENCE [LARGE SCALE GENOMIC DNA]</scope>
    <source>
        <strain evidence="1 2">FB077-07</strain>
    </source>
</reference>
<evidence type="ECO:0000313" key="2">
    <source>
        <dbReference type="Proteomes" id="UP000004722"/>
    </source>
</evidence>
<comment type="caution">
    <text evidence="1">The sequence shown here is derived from an EMBL/GenBank/DDBJ whole genome shotgun (WGS) entry which is preliminary data.</text>
</comment>
<gene>
    <name evidence="1" type="ORF">HMPREF9249_02354</name>
</gene>
<dbReference type="PATRIC" id="fig|883092.3.peg.2340"/>
<evidence type="ECO:0000313" key="1">
    <source>
        <dbReference type="EMBL" id="EKB62340.1"/>
    </source>
</evidence>
<name>K1LZY0_9LACO</name>
<protein>
    <submittedName>
        <fullName evidence="1">Uncharacterized protein</fullName>
    </submittedName>
</protein>
<organism evidence="1 2">
    <name type="scientific">Lactobacillus crispatus FB077-07</name>
    <dbReference type="NCBI Taxonomy" id="883092"/>
    <lineage>
        <taxon>Bacteria</taxon>
        <taxon>Bacillati</taxon>
        <taxon>Bacillota</taxon>
        <taxon>Bacilli</taxon>
        <taxon>Lactobacillales</taxon>
        <taxon>Lactobacillaceae</taxon>
        <taxon>Lactobacillus</taxon>
    </lineage>
</organism>
<dbReference type="RefSeq" id="WP_005729831.1">
    <property type="nucleotide sequence ID" value="NZ_JH932275.1"/>
</dbReference>
<dbReference type="Proteomes" id="UP000004722">
    <property type="component" value="Unassembled WGS sequence"/>
</dbReference>
<sequence>MNKENRLYLDGINAGRTQSTLATLRFIRDNKLDRVLSQETLVKLIQTVNPNWDREQIIPLIAQIKEFNDMKDRLSNFPSMKLKSIIDEIDKYLGIASYPNQGKLPLYVSNASGEFYWGYL</sequence>